<accession>A0ABV1H3G6</accession>
<proteinExistence type="predicted"/>
<gene>
    <name evidence="2" type="ORF">WMO37_03185</name>
</gene>
<keyword evidence="3" id="KW-1185">Reference proteome</keyword>
<dbReference type="EMBL" id="JBBMFS010000002">
    <property type="protein sequence ID" value="MEQ2554018.1"/>
    <property type="molecule type" value="Genomic_DNA"/>
</dbReference>
<dbReference type="Gene3D" id="3.30.1330.30">
    <property type="match status" value="1"/>
</dbReference>
<comment type="caution">
    <text evidence="2">The sequence shown here is derived from an EMBL/GenBank/DDBJ whole genome shotgun (WGS) entry which is preliminary data.</text>
</comment>
<sequence length="107" mass="11677">MKQDKALAMIGLAQKAGKIVSGEFATEKAVKTGKAALVIVAGDASENTKKMFTNMCAFYEVPVYFYSDKETLGHAIGKQFRASLAVADEGFRNTIEKHLKNGLEQQM</sequence>
<feature type="domain" description="Ribosomal protein eL8/eL30/eS12/Gadd45" evidence="1">
    <location>
        <begin position="8"/>
        <end position="90"/>
    </location>
</feature>
<name>A0ABV1H3G6_9FIRM</name>
<organism evidence="2 3">
    <name type="scientific">Lachnospira intestinalis</name>
    <dbReference type="NCBI Taxonomy" id="3133158"/>
    <lineage>
        <taxon>Bacteria</taxon>
        <taxon>Bacillati</taxon>
        <taxon>Bacillota</taxon>
        <taxon>Clostridia</taxon>
        <taxon>Lachnospirales</taxon>
        <taxon>Lachnospiraceae</taxon>
        <taxon>Lachnospira</taxon>
    </lineage>
</organism>
<reference evidence="2" key="1">
    <citation type="submission" date="2024-03" db="EMBL/GenBank/DDBJ databases">
        <title>Human intestinal bacterial collection.</title>
        <authorList>
            <person name="Pauvert C."/>
            <person name="Hitch T.C.A."/>
            <person name="Clavel T."/>
        </authorList>
    </citation>
    <scope>NUCLEOTIDE SEQUENCE [LARGE SCALE GENOMIC DNA]</scope>
    <source>
        <strain evidence="2">CLA-AA-H89B</strain>
    </source>
</reference>
<evidence type="ECO:0000313" key="3">
    <source>
        <dbReference type="Proteomes" id="UP001546774"/>
    </source>
</evidence>
<protein>
    <submittedName>
        <fullName evidence="2">Ribosomal L7Ae/L30e/S12e/Gadd45 family protein</fullName>
    </submittedName>
</protein>
<dbReference type="SUPFAM" id="SSF55315">
    <property type="entry name" value="L30e-like"/>
    <property type="match status" value="1"/>
</dbReference>
<dbReference type="Pfam" id="PF01248">
    <property type="entry name" value="Ribosomal_L7Ae"/>
    <property type="match status" value="1"/>
</dbReference>
<dbReference type="Proteomes" id="UP001546774">
    <property type="component" value="Unassembled WGS sequence"/>
</dbReference>
<dbReference type="InterPro" id="IPR029064">
    <property type="entry name" value="Ribosomal_eL30-like_sf"/>
</dbReference>
<dbReference type="InterPro" id="IPR004038">
    <property type="entry name" value="Ribosomal_eL8/eL30/eS12/Gad45"/>
</dbReference>
<evidence type="ECO:0000313" key="2">
    <source>
        <dbReference type="EMBL" id="MEQ2554018.1"/>
    </source>
</evidence>
<evidence type="ECO:0000259" key="1">
    <source>
        <dbReference type="Pfam" id="PF01248"/>
    </source>
</evidence>